<dbReference type="Proteomes" id="UP000218418">
    <property type="component" value="Chromosome"/>
</dbReference>
<name>A0A1Z4M101_9CYAN</name>
<evidence type="ECO:0000313" key="3">
    <source>
        <dbReference type="Proteomes" id="UP000218418"/>
    </source>
</evidence>
<gene>
    <name evidence="2" type="ORF">NIES267_66680</name>
</gene>
<keyword evidence="1" id="KW-0812">Transmembrane</keyword>
<proteinExistence type="predicted"/>
<sequence length="61" mass="6869">MEASYDLEVNINQSDSVGNFFNNILGSFSLSLNPFFIVIIYYSQFTEAFVKLASINTESAF</sequence>
<keyword evidence="1" id="KW-1133">Transmembrane helix</keyword>
<accession>A0A1Z4M101</accession>
<dbReference type="EMBL" id="AP018227">
    <property type="protein sequence ID" value="BAY87150.1"/>
    <property type="molecule type" value="Genomic_DNA"/>
</dbReference>
<keyword evidence="3" id="KW-1185">Reference proteome</keyword>
<feature type="transmembrane region" description="Helical" evidence="1">
    <location>
        <begin position="20"/>
        <end position="42"/>
    </location>
</feature>
<reference evidence="2 3" key="1">
    <citation type="submission" date="2017-06" db="EMBL/GenBank/DDBJ databases">
        <title>Genome sequencing of cyanobaciteial culture collection at National Institute for Environmental Studies (NIES).</title>
        <authorList>
            <person name="Hirose Y."/>
            <person name="Shimura Y."/>
            <person name="Fujisawa T."/>
            <person name="Nakamura Y."/>
            <person name="Kawachi M."/>
        </authorList>
    </citation>
    <scope>NUCLEOTIDE SEQUENCE [LARGE SCALE GENOMIC DNA]</scope>
    <source>
        <strain evidence="2 3">NIES-267</strain>
    </source>
</reference>
<protein>
    <submittedName>
        <fullName evidence="2">Uncharacterized protein</fullName>
    </submittedName>
</protein>
<dbReference type="AlphaFoldDB" id="A0A1Z4M101"/>
<evidence type="ECO:0000256" key="1">
    <source>
        <dbReference type="SAM" id="Phobius"/>
    </source>
</evidence>
<evidence type="ECO:0000313" key="2">
    <source>
        <dbReference type="EMBL" id="BAY87150.1"/>
    </source>
</evidence>
<organism evidence="2 3">
    <name type="scientific">Calothrix parasitica NIES-267</name>
    <dbReference type="NCBI Taxonomy" id="1973488"/>
    <lineage>
        <taxon>Bacteria</taxon>
        <taxon>Bacillati</taxon>
        <taxon>Cyanobacteriota</taxon>
        <taxon>Cyanophyceae</taxon>
        <taxon>Nostocales</taxon>
        <taxon>Calotrichaceae</taxon>
        <taxon>Calothrix</taxon>
    </lineage>
</organism>
<keyword evidence="1" id="KW-0472">Membrane</keyword>